<reference evidence="4" key="2">
    <citation type="submission" date="2020-11" db="EMBL/GenBank/DDBJ databases">
        <authorList>
            <person name="McCartney M.A."/>
            <person name="Auch B."/>
            <person name="Kono T."/>
            <person name="Mallez S."/>
            <person name="Becker A."/>
            <person name="Gohl D.M."/>
            <person name="Silverstein K.A.T."/>
            <person name="Koren S."/>
            <person name="Bechman K.B."/>
            <person name="Herman A."/>
            <person name="Abrahante J.E."/>
            <person name="Garbe J."/>
        </authorList>
    </citation>
    <scope>NUCLEOTIDE SEQUENCE</scope>
    <source>
        <strain evidence="4">Duluth1</strain>
        <tissue evidence="4">Whole animal</tissue>
    </source>
</reference>
<feature type="chain" id="PRO_5038547954" description="Carrier domain-containing protein" evidence="2">
    <location>
        <begin position="22"/>
        <end position="257"/>
    </location>
</feature>
<organism evidence="4 5">
    <name type="scientific">Dreissena polymorpha</name>
    <name type="common">Zebra mussel</name>
    <name type="synonym">Mytilus polymorpha</name>
    <dbReference type="NCBI Taxonomy" id="45954"/>
    <lineage>
        <taxon>Eukaryota</taxon>
        <taxon>Metazoa</taxon>
        <taxon>Spiralia</taxon>
        <taxon>Lophotrochozoa</taxon>
        <taxon>Mollusca</taxon>
        <taxon>Bivalvia</taxon>
        <taxon>Autobranchia</taxon>
        <taxon>Heteroconchia</taxon>
        <taxon>Euheterodonta</taxon>
        <taxon>Imparidentia</taxon>
        <taxon>Neoheterodontei</taxon>
        <taxon>Myida</taxon>
        <taxon>Dreissenoidea</taxon>
        <taxon>Dreissenidae</taxon>
        <taxon>Dreissena</taxon>
    </lineage>
</organism>
<feature type="signal peptide" evidence="2">
    <location>
        <begin position="1"/>
        <end position="21"/>
    </location>
</feature>
<protein>
    <recommendedName>
        <fullName evidence="3">Carrier domain-containing protein</fullName>
    </recommendedName>
</protein>
<gene>
    <name evidence="4" type="ORF">DPMN_068014</name>
</gene>
<dbReference type="PANTHER" id="PTHR45681">
    <property type="entry name" value="POLYKETIDE SYNTHASE 44-RELATED"/>
    <property type="match status" value="1"/>
</dbReference>
<reference evidence="4" key="1">
    <citation type="journal article" date="2019" name="bioRxiv">
        <title>The Genome of the Zebra Mussel, Dreissena polymorpha: A Resource for Invasive Species Research.</title>
        <authorList>
            <person name="McCartney M.A."/>
            <person name="Auch B."/>
            <person name="Kono T."/>
            <person name="Mallez S."/>
            <person name="Zhang Y."/>
            <person name="Obille A."/>
            <person name="Becker A."/>
            <person name="Abrahante J.E."/>
            <person name="Garbe J."/>
            <person name="Badalamenti J.P."/>
            <person name="Herman A."/>
            <person name="Mangelson H."/>
            <person name="Liachko I."/>
            <person name="Sullivan S."/>
            <person name="Sone E.D."/>
            <person name="Koren S."/>
            <person name="Silverstein K.A.T."/>
            <person name="Beckman K.B."/>
            <person name="Gohl D.M."/>
        </authorList>
    </citation>
    <scope>NUCLEOTIDE SEQUENCE</scope>
    <source>
        <strain evidence="4">Duluth1</strain>
        <tissue evidence="4">Whole animal</tissue>
    </source>
</reference>
<dbReference type="Pfam" id="PF08659">
    <property type="entry name" value="KR"/>
    <property type="match status" value="1"/>
</dbReference>
<name>A0A9D4BT89_DREPO</name>
<feature type="domain" description="Carrier" evidence="3">
    <location>
        <begin position="153"/>
        <end position="233"/>
    </location>
</feature>
<keyword evidence="2" id="KW-0732">Signal</keyword>
<dbReference type="Proteomes" id="UP000828390">
    <property type="component" value="Unassembled WGS sequence"/>
</dbReference>
<dbReference type="InterPro" id="IPR036291">
    <property type="entry name" value="NAD(P)-bd_dom_sf"/>
</dbReference>
<dbReference type="AlphaFoldDB" id="A0A9D4BT89"/>
<dbReference type="Pfam" id="PF00550">
    <property type="entry name" value="PP-binding"/>
    <property type="match status" value="1"/>
</dbReference>
<comment type="caution">
    <text evidence="4">The sequence shown here is derived from an EMBL/GenBank/DDBJ whole genome shotgun (WGS) entry which is preliminary data.</text>
</comment>
<evidence type="ECO:0000313" key="4">
    <source>
        <dbReference type="EMBL" id="KAH3708560.1"/>
    </source>
</evidence>
<dbReference type="SUPFAM" id="SSF51735">
    <property type="entry name" value="NAD(P)-binding Rossmann-fold domains"/>
    <property type="match status" value="1"/>
</dbReference>
<dbReference type="InterPro" id="IPR013968">
    <property type="entry name" value="PKS_KR"/>
</dbReference>
<dbReference type="Gene3D" id="3.40.50.720">
    <property type="entry name" value="NAD(P)-binding Rossmann-like Domain"/>
    <property type="match status" value="1"/>
</dbReference>
<evidence type="ECO:0000256" key="1">
    <source>
        <dbReference type="ARBA" id="ARBA00022679"/>
    </source>
</evidence>
<accession>A0A9D4BT89</accession>
<dbReference type="PROSITE" id="PS50075">
    <property type="entry name" value="CARRIER"/>
    <property type="match status" value="1"/>
</dbReference>
<dbReference type="SUPFAM" id="SSF47336">
    <property type="entry name" value="ACP-like"/>
    <property type="match status" value="1"/>
</dbReference>
<dbReference type="InterPro" id="IPR050444">
    <property type="entry name" value="Polyketide_Synthase"/>
</dbReference>
<dbReference type="InterPro" id="IPR009081">
    <property type="entry name" value="PP-bd_ACP"/>
</dbReference>
<evidence type="ECO:0000313" key="5">
    <source>
        <dbReference type="Proteomes" id="UP000828390"/>
    </source>
</evidence>
<dbReference type="InterPro" id="IPR036736">
    <property type="entry name" value="ACP-like_sf"/>
</dbReference>
<dbReference type="EMBL" id="JAIWYP010000014">
    <property type="protein sequence ID" value="KAH3708560.1"/>
    <property type="molecule type" value="Genomic_DNA"/>
</dbReference>
<evidence type="ECO:0000259" key="3">
    <source>
        <dbReference type="PROSITE" id="PS50075"/>
    </source>
</evidence>
<sequence>MSINIQLDLFVVASSIMSVVGMPGHASYGASNSFVDAFMEWRRGKGLPGQSINWGALEVGMASRSREKLQSMGHNFLSVKEIRSCFIDALMQNSNCVIYAAINWELAGKGVIQNPKLRSQYKTFLSEVAPTLEEHDLEFKRLDIDALKSASPSEHREIIGELVLKVAGGLIFGERSEVLPNETFVNQGFDSISRLQFVNILRRETDGQYIQGEDLLDKTDTVNKVIDYLVHEMFEEEGRTCADTVETTVTFAKHDNI</sequence>
<keyword evidence="1" id="KW-0808">Transferase</keyword>
<proteinExistence type="predicted"/>
<keyword evidence="5" id="KW-1185">Reference proteome</keyword>
<evidence type="ECO:0000256" key="2">
    <source>
        <dbReference type="SAM" id="SignalP"/>
    </source>
</evidence>
<dbReference type="PANTHER" id="PTHR45681:SF6">
    <property type="entry name" value="POLYKETIDE SYNTHASE 37"/>
    <property type="match status" value="1"/>
</dbReference>
<dbReference type="GO" id="GO:0016740">
    <property type="term" value="F:transferase activity"/>
    <property type="evidence" value="ECO:0007669"/>
    <property type="project" value="UniProtKB-KW"/>
</dbReference>